<dbReference type="SUPFAM" id="SSF52540">
    <property type="entry name" value="P-loop containing nucleoside triphosphate hydrolases"/>
    <property type="match status" value="1"/>
</dbReference>
<dbReference type="Gene3D" id="3.40.50.300">
    <property type="entry name" value="P-loop containing nucleotide triphosphate hydrolases"/>
    <property type="match status" value="1"/>
</dbReference>
<comment type="similarity">
    <text evidence="9">Belongs to the MCM family.</text>
</comment>
<keyword evidence="3 9" id="KW-0547">Nucleotide-binding</keyword>
<dbReference type="AlphaFoldDB" id="A0A8J5Y3G0"/>
<dbReference type="Proteomes" id="UP000751190">
    <property type="component" value="Unassembled WGS sequence"/>
</dbReference>
<dbReference type="Gene3D" id="2.40.50.140">
    <property type="entry name" value="Nucleic acid-binding proteins"/>
    <property type="match status" value="1"/>
</dbReference>
<dbReference type="GO" id="GO:0005524">
    <property type="term" value="F:ATP binding"/>
    <property type="evidence" value="ECO:0007669"/>
    <property type="project" value="UniProtKB-UniRule"/>
</dbReference>
<evidence type="ECO:0000256" key="5">
    <source>
        <dbReference type="ARBA" id="ARBA00022806"/>
    </source>
</evidence>
<dbReference type="GO" id="GO:0042555">
    <property type="term" value="C:MCM complex"/>
    <property type="evidence" value="ECO:0007669"/>
    <property type="project" value="UniProtKB-UniRule"/>
</dbReference>
<comment type="caution">
    <text evidence="13">The sequence shown here is derived from an EMBL/GenBank/DDBJ whole genome shotgun (WGS) entry which is preliminary data.</text>
</comment>
<accession>A0A8J5Y3G0</accession>
<evidence type="ECO:0000313" key="13">
    <source>
        <dbReference type="EMBL" id="KAG8470830.1"/>
    </source>
</evidence>
<dbReference type="EC" id="3.6.4.12" evidence="10"/>
<comment type="subunit">
    <text evidence="10">Component of the MCM2-7 complex.</text>
</comment>
<dbReference type="InterPro" id="IPR001208">
    <property type="entry name" value="MCM_dom"/>
</dbReference>
<dbReference type="GO" id="GO:0000727">
    <property type="term" value="P:double-strand break repair via break-induced replication"/>
    <property type="evidence" value="ECO:0007669"/>
    <property type="project" value="TreeGrafter"/>
</dbReference>
<dbReference type="OMA" id="NVYPQED"/>
<dbReference type="Pfam" id="PF14551">
    <property type="entry name" value="MCM_N"/>
    <property type="match status" value="1"/>
</dbReference>
<sequence>MDAAEHDKNAIKRAFQEFMDAAGYDERLGEMADKQHRRLVISMNDLREFDSDLARRLLHHPSQHLPAFEEALHDQIAHQYPKYAEKTSEFFVGVDGAFGAQQVSPRGLLCHLLNRLVSVEGIVMRCTSVHPKVVKTVHHCAKTGAFETREYRDLTSTAGRPTTTAYPTKTKEGELLTTEYGLCTYRDHQIISIQEMPERAPPGQLPRSVDVLIENELVDSCRPGDRVRVCGIFRALPAKQNSTGMYRTLVLGNHVRLLSKEATAGECTDTDVKNIRKLAKSKELIPEFVRSLAPSVYGHEDVKQALLLMLLGGVEKNLANGTHLRGDINVLMVGDPSTAKSQILRFALGIAPLAISTTGRGSSGVGLTAAVTTDSETGERRLEAGAMVLADRGLCCIDEFDKMLEADRTAIHEVMEQQTITIAKAGIHASLNARASVLAAANPVYGKYDRDRTPMENIGLPDSLLSRFDLLFIVLDPKSVETDRAISGHVLQMHRTAKTGATPAALAAFGSRAGDVIEDRDDDEAGANDADGQTPMYVKFERGTLQTQPGGTRGRGKVTQTVLSTGFIRKYIRYAKQRIAPTMGAGACERIASEYANLRQRAGGTEARCLPITPRTLETMIRLSSAFAKLRLRATVLEEDVDAAIAVMHGALFKEIPKDKRVKPGGAAGGEGDDDDEDNGGGDEAVRAPAAGRAPAAAATDGVSSEGDKENQNRADKRQSPRSAAAAAGAPKRTRRSIAADDDDGDGAGAPFGGDHGDDDADLEPLPPGMAGSSRAGALGPHAPIGQDEEEPVPIDQLPAGALARLKRALGDLVARNHGETSFAIATVFAALDDAHTAAGIPPPTMGELKAALLHEGMGAEVMYSEGTVYILG</sequence>
<keyword evidence="4 10" id="KW-0378">Hydrolase</keyword>
<name>A0A8J5Y3G0_DIALT</name>
<dbReference type="Gene3D" id="2.20.28.10">
    <property type="match status" value="1"/>
</dbReference>
<evidence type="ECO:0000256" key="2">
    <source>
        <dbReference type="ARBA" id="ARBA00022705"/>
    </source>
</evidence>
<protein>
    <recommendedName>
        <fullName evidence="10">DNA replication licensing factor MCM3</fullName>
        <ecNumber evidence="10">3.6.4.12</ecNumber>
    </recommendedName>
</protein>
<dbReference type="InterPro" id="IPR041562">
    <property type="entry name" value="MCM_lid"/>
</dbReference>
<evidence type="ECO:0000256" key="6">
    <source>
        <dbReference type="ARBA" id="ARBA00022840"/>
    </source>
</evidence>
<evidence type="ECO:0000256" key="7">
    <source>
        <dbReference type="ARBA" id="ARBA00023125"/>
    </source>
</evidence>
<dbReference type="GO" id="GO:0003697">
    <property type="term" value="F:single-stranded DNA binding"/>
    <property type="evidence" value="ECO:0007669"/>
    <property type="project" value="TreeGrafter"/>
</dbReference>
<dbReference type="PRINTS" id="PR01657">
    <property type="entry name" value="MCMFAMILY"/>
</dbReference>
<dbReference type="Gene3D" id="3.30.1640.10">
    <property type="entry name" value="mini-chromosome maintenance (MCM) complex, chain A, domain 1"/>
    <property type="match status" value="1"/>
</dbReference>
<evidence type="ECO:0000256" key="11">
    <source>
        <dbReference type="SAM" id="MobiDB-lite"/>
    </source>
</evidence>
<dbReference type="SUPFAM" id="SSF50249">
    <property type="entry name" value="Nucleic acid-binding proteins"/>
    <property type="match status" value="1"/>
</dbReference>
<dbReference type="PRINTS" id="PR01659">
    <property type="entry name" value="MCMPROTEIN3"/>
</dbReference>
<comment type="subcellular location">
    <subcellularLocation>
        <location evidence="1 10">Nucleus</location>
    </subcellularLocation>
</comment>
<dbReference type="EMBL" id="JAGTXO010000001">
    <property type="protein sequence ID" value="KAG8470830.1"/>
    <property type="molecule type" value="Genomic_DNA"/>
</dbReference>
<dbReference type="GO" id="GO:0017116">
    <property type="term" value="F:single-stranded DNA helicase activity"/>
    <property type="evidence" value="ECO:0007669"/>
    <property type="project" value="TreeGrafter"/>
</dbReference>
<dbReference type="Pfam" id="PF00493">
    <property type="entry name" value="MCM"/>
    <property type="match status" value="1"/>
</dbReference>
<reference evidence="13" key="1">
    <citation type="submission" date="2021-05" db="EMBL/GenBank/DDBJ databases">
        <title>The genome of the haptophyte Pavlova lutheri (Diacronema luteri, Pavlovales) - a model for lipid biosynthesis in eukaryotic algae.</title>
        <authorList>
            <person name="Hulatt C.J."/>
            <person name="Posewitz M.C."/>
        </authorList>
    </citation>
    <scope>NUCLEOTIDE SEQUENCE</scope>
    <source>
        <strain evidence="13">NIVA-4/92</strain>
    </source>
</reference>
<feature type="compositionally biased region" description="Low complexity" evidence="11">
    <location>
        <begin position="687"/>
        <end position="699"/>
    </location>
</feature>
<dbReference type="PROSITE" id="PS50051">
    <property type="entry name" value="MCM_2"/>
    <property type="match status" value="1"/>
</dbReference>
<dbReference type="GO" id="GO:0005634">
    <property type="term" value="C:nucleus"/>
    <property type="evidence" value="ECO:0007669"/>
    <property type="project" value="UniProtKB-SubCell"/>
</dbReference>
<feature type="region of interest" description="Disordered" evidence="11">
    <location>
        <begin position="660"/>
        <end position="793"/>
    </location>
</feature>
<evidence type="ECO:0000256" key="8">
    <source>
        <dbReference type="ARBA" id="ARBA00023242"/>
    </source>
</evidence>
<dbReference type="InterPro" id="IPR027925">
    <property type="entry name" value="MCM_N"/>
</dbReference>
<dbReference type="Pfam" id="PF17855">
    <property type="entry name" value="MCM_lid"/>
    <property type="match status" value="1"/>
</dbReference>
<evidence type="ECO:0000256" key="9">
    <source>
        <dbReference type="RuleBase" id="RU004070"/>
    </source>
</evidence>
<dbReference type="InterPro" id="IPR031327">
    <property type="entry name" value="MCM"/>
</dbReference>
<evidence type="ECO:0000256" key="10">
    <source>
        <dbReference type="RuleBase" id="RU368061"/>
    </source>
</evidence>
<feature type="domain" description="MCM C-terminal AAA(+) ATPase" evidence="12">
    <location>
        <begin position="284"/>
        <end position="490"/>
    </location>
</feature>
<gene>
    <name evidence="13" type="ORF">KFE25_009251</name>
</gene>
<feature type="compositionally biased region" description="Basic and acidic residues" evidence="11">
    <location>
        <begin position="706"/>
        <end position="719"/>
    </location>
</feature>
<evidence type="ECO:0000256" key="1">
    <source>
        <dbReference type="ARBA" id="ARBA00004123"/>
    </source>
</evidence>
<dbReference type="GO" id="GO:1902975">
    <property type="term" value="P:mitotic DNA replication initiation"/>
    <property type="evidence" value="ECO:0007669"/>
    <property type="project" value="TreeGrafter"/>
</dbReference>
<proteinExistence type="inferred from homology"/>
<dbReference type="PANTHER" id="PTHR11630:SF46">
    <property type="entry name" value="DNA REPLICATION LICENSING FACTOR MCM3-RELATED"/>
    <property type="match status" value="1"/>
</dbReference>
<dbReference type="GO" id="GO:0016787">
    <property type="term" value="F:hydrolase activity"/>
    <property type="evidence" value="ECO:0007669"/>
    <property type="project" value="UniProtKB-KW"/>
</dbReference>
<evidence type="ECO:0000313" key="14">
    <source>
        <dbReference type="Proteomes" id="UP000751190"/>
    </source>
</evidence>
<organism evidence="13 14">
    <name type="scientific">Diacronema lutheri</name>
    <name type="common">Unicellular marine alga</name>
    <name type="synonym">Monochrysis lutheri</name>
    <dbReference type="NCBI Taxonomy" id="2081491"/>
    <lineage>
        <taxon>Eukaryota</taxon>
        <taxon>Haptista</taxon>
        <taxon>Haptophyta</taxon>
        <taxon>Pavlovophyceae</taxon>
        <taxon>Pavlovales</taxon>
        <taxon>Pavlovaceae</taxon>
        <taxon>Diacronema</taxon>
    </lineage>
</organism>
<evidence type="ECO:0000256" key="4">
    <source>
        <dbReference type="ARBA" id="ARBA00022801"/>
    </source>
</evidence>
<evidence type="ECO:0000259" key="12">
    <source>
        <dbReference type="PROSITE" id="PS50051"/>
    </source>
</evidence>
<dbReference type="InterPro" id="IPR008046">
    <property type="entry name" value="Mcm3"/>
</dbReference>
<keyword evidence="5 10" id="KW-0347">Helicase</keyword>
<keyword evidence="8 10" id="KW-0539">Nucleus</keyword>
<keyword evidence="7 9" id="KW-0238">DNA-binding</keyword>
<dbReference type="InterPro" id="IPR033762">
    <property type="entry name" value="MCM_OB"/>
</dbReference>
<dbReference type="InterPro" id="IPR012340">
    <property type="entry name" value="NA-bd_OB-fold"/>
</dbReference>
<dbReference type="SMART" id="SM00350">
    <property type="entry name" value="MCM"/>
    <property type="match status" value="1"/>
</dbReference>
<comment type="function">
    <text evidence="10">Acts as component of the MCM2-7 complex (MCM complex) which is the replicative helicase essential for 'once per cell cycle' DNA replication initiation and elongation in eukaryotic cells. The active ATPase sites in the MCM2-7 ring are formed through the interaction surfaces of two neighboring subunits such that a critical structure of a conserved arginine finger motif is provided in trans relative to the ATP-binding site of the Walker A box of the adjacent subunit. The six ATPase active sites, however, are likely to contribute differentially to the complex helicase activity.</text>
</comment>
<dbReference type="PANTHER" id="PTHR11630">
    <property type="entry name" value="DNA REPLICATION LICENSING FACTOR MCM FAMILY MEMBER"/>
    <property type="match status" value="1"/>
</dbReference>
<keyword evidence="6 9" id="KW-0067">ATP-binding</keyword>
<comment type="catalytic activity">
    <reaction evidence="10">
        <text>ATP + H2O = ADP + phosphate + H(+)</text>
        <dbReference type="Rhea" id="RHEA:13065"/>
        <dbReference type="ChEBI" id="CHEBI:15377"/>
        <dbReference type="ChEBI" id="CHEBI:15378"/>
        <dbReference type="ChEBI" id="CHEBI:30616"/>
        <dbReference type="ChEBI" id="CHEBI:43474"/>
        <dbReference type="ChEBI" id="CHEBI:456216"/>
        <dbReference type="EC" id="3.6.4.12"/>
    </reaction>
</comment>
<dbReference type="GO" id="GO:0006271">
    <property type="term" value="P:DNA strand elongation involved in DNA replication"/>
    <property type="evidence" value="ECO:0007669"/>
    <property type="project" value="TreeGrafter"/>
</dbReference>
<keyword evidence="2 10" id="KW-0235">DNA replication</keyword>
<keyword evidence="14" id="KW-1185">Reference proteome</keyword>
<dbReference type="OrthoDB" id="1882346at2759"/>
<dbReference type="InterPro" id="IPR027417">
    <property type="entry name" value="P-loop_NTPase"/>
</dbReference>
<evidence type="ECO:0000256" key="3">
    <source>
        <dbReference type="ARBA" id="ARBA00022741"/>
    </source>
</evidence>
<dbReference type="Pfam" id="PF17207">
    <property type="entry name" value="MCM_OB"/>
    <property type="match status" value="1"/>
</dbReference>
<feature type="compositionally biased region" description="Acidic residues" evidence="11">
    <location>
        <begin position="671"/>
        <end position="681"/>
    </location>
</feature>